<dbReference type="Pfam" id="PF13193">
    <property type="entry name" value="AMP-binding_C"/>
    <property type="match status" value="1"/>
</dbReference>
<evidence type="ECO:0000259" key="1">
    <source>
        <dbReference type="Pfam" id="PF00501"/>
    </source>
</evidence>
<sequence length="492" mass="51247">MTTLGERVADALRRHTGPAIEFGDAWTSWSEISTFADQLDALTVAGGADATVAFVPRNRPSSLAALLALLRQGRTIRMSYAFQSPAGIVRDVLRGASAFAVLDSMDVTEEVTAPLRAAGIGLIAIDTLAAPVLVLPAALGAATGPAPDEAEIEILTSGTTGPPKPFAATHAMIADHIVGRSALAAVAPAAVSALPPALLFFPIGNISGIYSTLPPLLHGQRVVLLERFSVQAWRDYVVTYRPPQAGMPAACVRMVLDADIPKEDLASLKGLGTGAAPLDPAVHHAFEDKYGIPILLSYGATEFGGPVAAMTPALHGRWGREKFGSVGQAIGGARLRVVEPGTGAPLPPGAEGLLQVVSPRMGPDWITTSDLAVIDADGFLFHRGRADGAIMRGGFKLLPETIEQALRLHPAIADAAVAALPDRRLGEVPGALVQVRTGYEAPGGASLATHLRGHLPATHIPVFWGFCADLPRTASHKTDRVAVKRLLQGIAG</sequence>
<dbReference type="RefSeq" id="WP_184803722.1">
    <property type="nucleotide sequence ID" value="NZ_JACIIZ010000011.1"/>
</dbReference>
<feature type="domain" description="AMP-binding enzyme C-terminal" evidence="2">
    <location>
        <begin position="402"/>
        <end position="477"/>
    </location>
</feature>
<dbReference type="Gene3D" id="3.40.50.12780">
    <property type="entry name" value="N-terminal domain of ligase-like"/>
    <property type="match status" value="1"/>
</dbReference>
<protein>
    <submittedName>
        <fullName evidence="3">Acyl-coenzyme A synthetase/AMP-(Fatty) acid ligase</fullName>
    </submittedName>
</protein>
<keyword evidence="4" id="KW-1185">Reference proteome</keyword>
<dbReference type="InterPro" id="IPR025110">
    <property type="entry name" value="AMP-bd_C"/>
</dbReference>
<dbReference type="Proteomes" id="UP000539175">
    <property type="component" value="Unassembled WGS sequence"/>
</dbReference>
<dbReference type="InterPro" id="IPR000873">
    <property type="entry name" value="AMP-dep_synth/lig_dom"/>
</dbReference>
<proteinExistence type="predicted"/>
<dbReference type="PANTHER" id="PTHR24096">
    <property type="entry name" value="LONG-CHAIN-FATTY-ACID--COA LIGASE"/>
    <property type="match status" value="1"/>
</dbReference>
<dbReference type="SUPFAM" id="SSF56801">
    <property type="entry name" value="Acetyl-CoA synthetase-like"/>
    <property type="match status" value="1"/>
</dbReference>
<organism evidence="3 4">
    <name type="scientific">Nitrospirillum iridis</name>
    <dbReference type="NCBI Taxonomy" id="765888"/>
    <lineage>
        <taxon>Bacteria</taxon>
        <taxon>Pseudomonadati</taxon>
        <taxon>Pseudomonadota</taxon>
        <taxon>Alphaproteobacteria</taxon>
        <taxon>Rhodospirillales</taxon>
        <taxon>Azospirillaceae</taxon>
        <taxon>Nitrospirillum</taxon>
    </lineage>
</organism>
<dbReference type="CDD" id="cd04433">
    <property type="entry name" value="AFD_class_I"/>
    <property type="match status" value="1"/>
</dbReference>
<dbReference type="GO" id="GO:0016405">
    <property type="term" value="F:CoA-ligase activity"/>
    <property type="evidence" value="ECO:0007669"/>
    <property type="project" value="TreeGrafter"/>
</dbReference>
<dbReference type="EMBL" id="JACIIZ010000011">
    <property type="protein sequence ID" value="MBB6253353.1"/>
    <property type="molecule type" value="Genomic_DNA"/>
</dbReference>
<evidence type="ECO:0000313" key="4">
    <source>
        <dbReference type="Proteomes" id="UP000539175"/>
    </source>
</evidence>
<evidence type="ECO:0000259" key="2">
    <source>
        <dbReference type="Pfam" id="PF13193"/>
    </source>
</evidence>
<dbReference type="Gene3D" id="3.30.300.30">
    <property type="match status" value="1"/>
</dbReference>
<name>A0A7X0B047_9PROT</name>
<comment type="caution">
    <text evidence="3">The sequence shown here is derived from an EMBL/GenBank/DDBJ whole genome shotgun (WGS) entry which is preliminary data.</text>
</comment>
<dbReference type="InterPro" id="IPR042099">
    <property type="entry name" value="ANL_N_sf"/>
</dbReference>
<dbReference type="InterPro" id="IPR045851">
    <property type="entry name" value="AMP-bd_C_sf"/>
</dbReference>
<evidence type="ECO:0000313" key="3">
    <source>
        <dbReference type="EMBL" id="MBB6253353.1"/>
    </source>
</evidence>
<gene>
    <name evidence="3" type="ORF">FHS74_003922</name>
</gene>
<dbReference type="AlphaFoldDB" id="A0A7X0B047"/>
<accession>A0A7X0B047</accession>
<feature type="domain" description="AMP-dependent synthetase/ligase" evidence="1">
    <location>
        <begin position="16"/>
        <end position="359"/>
    </location>
</feature>
<dbReference type="Pfam" id="PF00501">
    <property type="entry name" value="AMP-binding"/>
    <property type="match status" value="1"/>
</dbReference>
<reference evidence="3 4" key="1">
    <citation type="submission" date="2020-08" db="EMBL/GenBank/DDBJ databases">
        <title>Genomic Encyclopedia of Type Strains, Phase IV (KMG-IV): sequencing the most valuable type-strain genomes for metagenomic binning, comparative biology and taxonomic classification.</title>
        <authorList>
            <person name="Goeker M."/>
        </authorList>
    </citation>
    <scope>NUCLEOTIDE SEQUENCE [LARGE SCALE GENOMIC DNA]</scope>
    <source>
        <strain evidence="3 4">DSM 22198</strain>
    </source>
</reference>
<keyword evidence="3" id="KW-0436">Ligase</keyword>